<protein>
    <submittedName>
        <fullName evidence="1">Uncharacterized protein</fullName>
    </submittedName>
</protein>
<comment type="caution">
    <text evidence="1">The sequence shown here is derived from an EMBL/GenBank/DDBJ whole genome shotgun (WGS) entry which is preliminary data.</text>
</comment>
<dbReference type="EMBL" id="JAHRIP010009677">
    <property type="protein sequence ID" value="MEQ2282924.1"/>
    <property type="molecule type" value="Genomic_DNA"/>
</dbReference>
<evidence type="ECO:0000313" key="1">
    <source>
        <dbReference type="EMBL" id="MEQ2282924.1"/>
    </source>
</evidence>
<dbReference type="Proteomes" id="UP001469553">
    <property type="component" value="Unassembled WGS sequence"/>
</dbReference>
<organism evidence="1 2">
    <name type="scientific">Ameca splendens</name>
    <dbReference type="NCBI Taxonomy" id="208324"/>
    <lineage>
        <taxon>Eukaryota</taxon>
        <taxon>Metazoa</taxon>
        <taxon>Chordata</taxon>
        <taxon>Craniata</taxon>
        <taxon>Vertebrata</taxon>
        <taxon>Euteleostomi</taxon>
        <taxon>Actinopterygii</taxon>
        <taxon>Neopterygii</taxon>
        <taxon>Teleostei</taxon>
        <taxon>Neoteleostei</taxon>
        <taxon>Acanthomorphata</taxon>
        <taxon>Ovalentaria</taxon>
        <taxon>Atherinomorphae</taxon>
        <taxon>Cyprinodontiformes</taxon>
        <taxon>Goodeidae</taxon>
        <taxon>Ameca</taxon>
    </lineage>
</organism>
<keyword evidence="2" id="KW-1185">Reference proteome</keyword>
<reference evidence="1 2" key="1">
    <citation type="submission" date="2021-06" db="EMBL/GenBank/DDBJ databases">
        <authorList>
            <person name="Palmer J.M."/>
        </authorList>
    </citation>
    <scope>NUCLEOTIDE SEQUENCE [LARGE SCALE GENOMIC DNA]</scope>
    <source>
        <strain evidence="1 2">AS_MEX2019</strain>
        <tissue evidence="1">Muscle</tissue>
    </source>
</reference>
<accession>A0ABV0XN83</accession>
<name>A0ABV0XN83_9TELE</name>
<proteinExistence type="predicted"/>
<evidence type="ECO:0000313" key="2">
    <source>
        <dbReference type="Proteomes" id="UP001469553"/>
    </source>
</evidence>
<sequence length="148" mass="17048">MSSHVLKAFRVHLRCGERLMVERLGEKVFTAPCHIYEVSWAVRMQVFVTESDLLREDEDTDQSSRHTHIRVSIFCTSNTHPLAHALSDTRIQSLSVCLVGRKCRCSDGCRYHWLDTHQPPLLCISLSQSFCFHQCPLCLFTRLQSTVL</sequence>
<gene>
    <name evidence="1" type="ORF">AMECASPLE_005828</name>
</gene>